<protein>
    <submittedName>
        <fullName evidence="2">Uncharacterized protein</fullName>
    </submittedName>
</protein>
<evidence type="ECO:0000313" key="2">
    <source>
        <dbReference type="EMBL" id="KAK4415248.1"/>
    </source>
</evidence>
<keyword evidence="3" id="KW-1185">Reference proteome</keyword>
<sequence length="152" mass="16749">MPCLEEGKNGGTDAIFHEIPCMKLLMNRYDLQYKMVGPTYRTDGFGFDPLSSTISQGTSSLTFYEFSGLFIVVGSTTIFGVICSETPILSKLTNMTRRFTDKYCCKTTKVGIKVDGKMSNGACIEVVEIPWINEADVVQDAGREIRGMSSPT</sequence>
<accession>A0AAE2CAP5</accession>
<dbReference type="Proteomes" id="UP001293254">
    <property type="component" value="Unassembled WGS sequence"/>
</dbReference>
<comment type="caution">
    <text evidence="2">The sequence shown here is derived from an EMBL/GenBank/DDBJ whole genome shotgun (WGS) entry which is preliminary data.</text>
</comment>
<name>A0AAE2CAP5_9LAMI</name>
<dbReference type="EMBL" id="JACGWO010000011">
    <property type="protein sequence ID" value="KAK4415248.1"/>
    <property type="molecule type" value="Genomic_DNA"/>
</dbReference>
<dbReference type="AlphaFoldDB" id="A0AAE2CAP5"/>
<evidence type="ECO:0000313" key="3">
    <source>
        <dbReference type="Proteomes" id="UP001293254"/>
    </source>
</evidence>
<organism evidence="2 3">
    <name type="scientific">Sesamum alatum</name>
    <dbReference type="NCBI Taxonomy" id="300844"/>
    <lineage>
        <taxon>Eukaryota</taxon>
        <taxon>Viridiplantae</taxon>
        <taxon>Streptophyta</taxon>
        <taxon>Embryophyta</taxon>
        <taxon>Tracheophyta</taxon>
        <taxon>Spermatophyta</taxon>
        <taxon>Magnoliopsida</taxon>
        <taxon>eudicotyledons</taxon>
        <taxon>Gunneridae</taxon>
        <taxon>Pentapetalae</taxon>
        <taxon>asterids</taxon>
        <taxon>lamiids</taxon>
        <taxon>Lamiales</taxon>
        <taxon>Pedaliaceae</taxon>
        <taxon>Sesamum</taxon>
    </lineage>
</organism>
<reference evidence="2" key="2">
    <citation type="journal article" date="2024" name="Plant">
        <title>Genomic evolution and insights into agronomic trait innovations of Sesamum species.</title>
        <authorList>
            <person name="Miao H."/>
            <person name="Wang L."/>
            <person name="Qu L."/>
            <person name="Liu H."/>
            <person name="Sun Y."/>
            <person name="Le M."/>
            <person name="Wang Q."/>
            <person name="Wei S."/>
            <person name="Zheng Y."/>
            <person name="Lin W."/>
            <person name="Duan Y."/>
            <person name="Cao H."/>
            <person name="Xiong S."/>
            <person name="Wang X."/>
            <person name="Wei L."/>
            <person name="Li C."/>
            <person name="Ma Q."/>
            <person name="Ju M."/>
            <person name="Zhao R."/>
            <person name="Li G."/>
            <person name="Mu C."/>
            <person name="Tian Q."/>
            <person name="Mei H."/>
            <person name="Zhang T."/>
            <person name="Gao T."/>
            <person name="Zhang H."/>
        </authorList>
    </citation>
    <scope>NUCLEOTIDE SEQUENCE</scope>
    <source>
        <strain evidence="2">3651</strain>
    </source>
</reference>
<proteinExistence type="predicted"/>
<reference evidence="2" key="1">
    <citation type="submission" date="2020-06" db="EMBL/GenBank/DDBJ databases">
        <authorList>
            <person name="Li T."/>
            <person name="Hu X."/>
            <person name="Zhang T."/>
            <person name="Song X."/>
            <person name="Zhang H."/>
            <person name="Dai N."/>
            <person name="Sheng W."/>
            <person name="Hou X."/>
            <person name="Wei L."/>
        </authorList>
    </citation>
    <scope>NUCLEOTIDE SEQUENCE</scope>
    <source>
        <strain evidence="2">3651</strain>
        <tissue evidence="2">Leaf</tissue>
    </source>
</reference>
<keyword evidence="1" id="KW-1133">Transmembrane helix</keyword>
<keyword evidence="1" id="KW-0812">Transmembrane</keyword>
<keyword evidence="1" id="KW-0472">Membrane</keyword>
<feature type="transmembrane region" description="Helical" evidence="1">
    <location>
        <begin position="66"/>
        <end position="89"/>
    </location>
</feature>
<evidence type="ECO:0000256" key="1">
    <source>
        <dbReference type="SAM" id="Phobius"/>
    </source>
</evidence>
<gene>
    <name evidence="2" type="ORF">Salat_2632100</name>
</gene>